<comment type="caution">
    <text evidence="2">The sequence shown here is derived from an EMBL/GenBank/DDBJ whole genome shotgun (WGS) entry which is preliminary data.</text>
</comment>
<feature type="compositionally biased region" description="Polar residues" evidence="1">
    <location>
        <begin position="446"/>
        <end position="482"/>
    </location>
</feature>
<dbReference type="EMBL" id="CAKXYY010000003">
    <property type="protein sequence ID" value="CAH2351283.1"/>
    <property type="molecule type" value="Genomic_DNA"/>
</dbReference>
<reference evidence="2" key="1">
    <citation type="submission" date="2022-03" db="EMBL/GenBank/DDBJ databases">
        <authorList>
            <person name="Legras J.-L."/>
            <person name="Devillers H."/>
            <person name="Grondin C."/>
        </authorList>
    </citation>
    <scope>NUCLEOTIDE SEQUENCE</scope>
    <source>
        <strain evidence="2">CLIB 1423</strain>
    </source>
</reference>
<feature type="compositionally biased region" description="Polar residues" evidence="1">
    <location>
        <begin position="382"/>
        <end position="408"/>
    </location>
</feature>
<feature type="compositionally biased region" description="Low complexity" evidence="1">
    <location>
        <begin position="336"/>
        <end position="354"/>
    </location>
</feature>
<proteinExistence type="predicted"/>
<feature type="compositionally biased region" description="Low complexity" evidence="1">
    <location>
        <begin position="289"/>
        <end position="298"/>
    </location>
</feature>
<gene>
    <name evidence="2" type="ORF">CLIB1423_03S02784</name>
</gene>
<organism evidence="2 3">
    <name type="scientific">[Candida] railenensis</name>
    <dbReference type="NCBI Taxonomy" id="45579"/>
    <lineage>
        <taxon>Eukaryota</taxon>
        <taxon>Fungi</taxon>
        <taxon>Dikarya</taxon>
        <taxon>Ascomycota</taxon>
        <taxon>Saccharomycotina</taxon>
        <taxon>Pichiomycetes</taxon>
        <taxon>Debaryomycetaceae</taxon>
        <taxon>Kurtzmaniella</taxon>
    </lineage>
</organism>
<sequence length="502" mass="55690">MDVDFNVSQELNTPIKKIKNLTLTSPFQFSPPNLYPSLDDLGTEMSNKGYSRKLTNNVLDELNARASEISRYIKQPLTNTTNIGSSPTAQRRKRYSGIHRQKFNKMDSISSHYAAGRQHQQLHEHSQVVHQHQLPYHAVSHTSPPPMKRTEMYSPNRMRLDSEDKREPDEIMSSVTKRRRTLHGPEEVLPSLTQPGHNQSTAIDLEPDMHDVSSPFELNSSPIRKISPSKGSMNLNELLNDFTTKTNDISPTRLPMPVASRNQLMRSPTIKASSTTVRNLSTTSPVQPPQAAAASAQPKFMERQFLKPKPILRPQPLGSNSPSRVRVSSLEMAGVKSSSSNSISSLSKKPSTVSLNVPTSHTALKAPHGGSGIPVLSRKSSHSTLNHINNPTPTLQKKTSIPTLQKKTSIPKLASKPSIPRFDSLHPKPSPSSHSTTTPQPFSLYNRPTISSSQKSIETSAPHSTSTSQLKHKMSSSSLQPQKRTESRFSRFLNLGKEKQWA</sequence>
<feature type="region of interest" description="Disordered" evidence="1">
    <location>
        <begin position="271"/>
        <end position="298"/>
    </location>
</feature>
<protein>
    <submittedName>
        <fullName evidence="2">Uncharacterized protein</fullName>
    </submittedName>
</protein>
<feature type="compositionally biased region" description="Low complexity" evidence="1">
    <location>
        <begin position="431"/>
        <end position="443"/>
    </location>
</feature>
<feature type="compositionally biased region" description="Polar residues" evidence="1">
    <location>
        <begin position="271"/>
        <end position="285"/>
    </location>
</feature>
<dbReference type="OrthoDB" id="4024111at2759"/>
<name>A0A9P0QM86_9ASCO</name>
<evidence type="ECO:0000256" key="1">
    <source>
        <dbReference type="SAM" id="MobiDB-lite"/>
    </source>
</evidence>
<dbReference type="Proteomes" id="UP000837801">
    <property type="component" value="Unassembled WGS sequence"/>
</dbReference>
<accession>A0A9P0QM86</accession>
<evidence type="ECO:0000313" key="2">
    <source>
        <dbReference type="EMBL" id="CAH2351283.1"/>
    </source>
</evidence>
<keyword evidence="3" id="KW-1185">Reference proteome</keyword>
<feature type="region of interest" description="Disordered" evidence="1">
    <location>
        <begin position="331"/>
        <end position="502"/>
    </location>
</feature>
<evidence type="ECO:0000313" key="3">
    <source>
        <dbReference type="Proteomes" id="UP000837801"/>
    </source>
</evidence>
<dbReference type="AlphaFoldDB" id="A0A9P0QM86"/>